<reference evidence="1 2" key="1">
    <citation type="journal article" date="2018" name="New Phytol.">
        <title>Comparative genomics and transcriptomics depict ericoid mycorrhizal fungi as versatile saprotrophs and plant mutualists.</title>
        <authorList>
            <person name="Martino E."/>
            <person name="Morin E."/>
            <person name="Grelet G.A."/>
            <person name="Kuo A."/>
            <person name="Kohler A."/>
            <person name="Daghino S."/>
            <person name="Barry K.W."/>
            <person name="Cichocki N."/>
            <person name="Clum A."/>
            <person name="Dockter R.B."/>
            <person name="Hainaut M."/>
            <person name="Kuo R.C."/>
            <person name="LaButti K."/>
            <person name="Lindahl B.D."/>
            <person name="Lindquist E.A."/>
            <person name="Lipzen A."/>
            <person name="Khouja H.R."/>
            <person name="Magnuson J."/>
            <person name="Murat C."/>
            <person name="Ohm R.A."/>
            <person name="Singer S.W."/>
            <person name="Spatafora J.W."/>
            <person name="Wang M."/>
            <person name="Veneault-Fourrey C."/>
            <person name="Henrissat B."/>
            <person name="Grigoriev I.V."/>
            <person name="Martin F.M."/>
            <person name="Perotto S."/>
        </authorList>
    </citation>
    <scope>NUCLEOTIDE SEQUENCE [LARGE SCALE GENOMIC DNA]</scope>
    <source>
        <strain evidence="1 2">ATCC 22711</strain>
    </source>
</reference>
<dbReference type="RefSeq" id="XP_024722385.1">
    <property type="nucleotide sequence ID" value="XM_024863736.1"/>
</dbReference>
<sequence>MGFLGEETVFHPDPEGKIVGEVVKPIHDTDIALIKLRDGIMFERTLRQSRPYHQELPADLRVMSFQNIFNLTGVKFTQIIESPRVMCVGSLLYVDNPFTGYIEGVYYGHELQRVPADGNISKTGWVSQDWAWYGQSTHSINRGVLWVPNLE</sequence>
<dbReference type="InParanoid" id="A0A2T3B648"/>
<keyword evidence="2" id="KW-1185">Reference proteome</keyword>
<dbReference type="Proteomes" id="UP000241818">
    <property type="component" value="Unassembled WGS sequence"/>
</dbReference>
<dbReference type="EMBL" id="KZ679009">
    <property type="protein sequence ID" value="PSS22230.1"/>
    <property type="molecule type" value="Genomic_DNA"/>
</dbReference>
<proteinExistence type="predicted"/>
<gene>
    <name evidence="1" type="ORF">M430DRAFT_17792</name>
</gene>
<evidence type="ECO:0000313" key="2">
    <source>
        <dbReference type="Proteomes" id="UP000241818"/>
    </source>
</evidence>
<name>A0A2T3B648_AMORE</name>
<evidence type="ECO:0000313" key="1">
    <source>
        <dbReference type="EMBL" id="PSS22230.1"/>
    </source>
</evidence>
<organism evidence="1 2">
    <name type="scientific">Amorphotheca resinae ATCC 22711</name>
    <dbReference type="NCBI Taxonomy" id="857342"/>
    <lineage>
        <taxon>Eukaryota</taxon>
        <taxon>Fungi</taxon>
        <taxon>Dikarya</taxon>
        <taxon>Ascomycota</taxon>
        <taxon>Pezizomycotina</taxon>
        <taxon>Leotiomycetes</taxon>
        <taxon>Helotiales</taxon>
        <taxon>Amorphothecaceae</taxon>
        <taxon>Amorphotheca</taxon>
    </lineage>
</organism>
<dbReference type="OrthoDB" id="4155294at2759"/>
<accession>A0A2T3B648</accession>
<protein>
    <submittedName>
        <fullName evidence="1">Uncharacterized protein</fullName>
    </submittedName>
</protein>
<dbReference type="AlphaFoldDB" id="A0A2T3B648"/>
<dbReference type="GeneID" id="36571817"/>